<gene>
    <name evidence="3" type="ORF">QFZ26_001054</name>
</gene>
<evidence type="ECO:0000256" key="1">
    <source>
        <dbReference type="ARBA" id="ARBA00006484"/>
    </source>
</evidence>
<organism evidence="3 4">
    <name type="scientific">Agromyces ramosus</name>
    <dbReference type="NCBI Taxonomy" id="33879"/>
    <lineage>
        <taxon>Bacteria</taxon>
        <taxon>Bacillati</taxon>
        <taxon>Actinomycetota</taxon>
        <taxon>Actinomycetes</taxon>
        <taxon>Micrococcales</taxon>
        <taxon>Microbacteriaceae</taxon>
        <taxon>Agromyces</taxon>
    </lineage>
</organism>
<comment type="similarity">
    <text evidence="1">Belongs to the short-chain dehydrogenases/reductases (SDR) family.</text>
</comment>
<dbReference type="GO" id="GO:0016491">
    <property type="term" value="F:oxidoreductase activity"/>
    <property type="evidence" value="ECO:0007669"/>
    <property type="project" value="UniProtKB-KW"/>
</dbReference>
<evidence type="ECO:0000313" key="4">
    <source>
        <dbReference type="Proteomes" id="UP001239083"/>
    </source>
</evidence>
<dbReference type="EC" id="1.-.-.-" evidence="3"/>
<evidence type="ECO:0000256" key="2">
    <source>
        <dbReference type="ARBA" id="ARBA00023002"/>
    </source>
</evidence>
<reference evidence="3 4" key="1">
    <citation type="submission" date="2023-07" db="EMBL/GenBank/DDBJ databases">
        <title>Comparative genomics of wheat-associated soil bacteria to identify genetic determinants of phenazine resistance.</title>
        <authorList>
            <person name="Mouncey N."/>
        </authorList>
    </citation>
    <scope>NUCLEOTIDE SEQUENCE [LARGE SCALE GENOMIC DNA]</scope>
    <source>
        <strain evidence="3 4">V3I3</strain>
    </source>
</reference>
<keyword evidence="4" id="KW-1185">Reference proteome</keyword>
<dbReference type="PANTHER" id="PTHR44169">
    <property type="entry name" value="NADPH-DEPENDENT 1-ACYLDIHYDROXYACETONE PHOSPHATE REDUCTASE"/>
    <property type="match status" value="1"/>
</dbReference>
<protein>
    <submittedName>
        <fullName evidence="3">Oxidoreductase</fullName>
        <ecNumber evidence="3">1.-.-.-</ecNumber>
    </submittedName>
</protein>
<dbReference type="Proteomes" id="UP001239083">
    <property type="component" value="Unassembled WGS sequence"/>
</dbReference>
<dbReference type="PANTHER" id="PTHR44169:SF6">
    <property type="entry name" value="NADPH-DEPENDENT 1-ACYLDIHYDROXYACETONE PHOSPHATE REDUCTASE"/>
    <property type="match status" value="1"/>
</dbReference>
<dbReference type="InterPro" id="IPR020904">
    <property type="entry name" value="Sc_DH/Rdtase_CS"/>
</dbReference>
<dbReference type="InterPro" id="IPR036291">
    <property type="entry name" value="NAD(P)-bd_dom_sf"/>
</dbReference>
<dbReference type="SUPFAM" id="SSF51735">
    <property type="entry name" value="NAD(P)-binding Rossmann-fold domains"/>
    <property type="match status" value="1"/>
</dbReference>
<dbReference type="PRINTS" id="PR00081">
    <property type="entry name" value="GDHRDH"/>
</dbReference>
<name>A0ABU0R8W2_9MICO</name>
<keyword evidence="2 3" id="KW-0560">Oxidoreductase</keyword>
<dbReference type="Pfam" id="PF00106">
    <property type="entry name" value="adh_short"/>
    <property type="match status" value="1"/>
</dbReference>
<dbReference type="InterPro" id="IPR002347">
    <property type="entry name" value="SDR_fam"/>
</dbReference>
<dbReference type="PROSITE" id="PS00061">
    <property type="entry name" value="ADH_SHORT"/>
    <property type="match status" value="1"/>
</dbReference>
<evidence type="ECO:0000313" key="3">
    <source>
        <dbReference type="EMBL" id="MDQ0893499.1"/>
    </source>
</evidence>
<dbReference type="RefSeq" id="WP_307039968.1">
    <property type="nucleotide sequence ID" value="NZ_JAUSYY010000001.1"/>
</dbReference>
<sequence>MQISGNTIFIPGATSGIGLALALRLQDARNTVIIGGRRTDVLDRLAAEHGFDTVTIDVSDPAPVLSARDAVLAAHPDLNVLIAMAGIMVAEDVTTAGFLDTAERTIDTNVLGPVRLVAAFIEHLQTRPDATIMTVSSGLAHTPRRMTPSYNASKAFIHQFSESIRLQLAGTSVQVIELVPPAVRTELMPGGSQIESFLPLEDYIDETMSLLASQPDATEILVERVKPLRFSEVNGTYAQAIAMVNAH</sequence>
<comment type="caution">
    <text evidence="3">The sequence shown here is derived from an EMBL/GenBank/DDBJ whole genome shotgun (WGS) entry which is preliminary data.</text>
</comment>
<proteinExistence type="inferred from homology"/>
<dbReference type="Gene3D" id="3.40.50.720">
    <property type="entry name" value="NAD(P)-binding Rossmann-like Domain"/>
    <property type="match status" value="1"/>
</dbReference>
<accession>A0ABU0R8W2</accession>
<dbReference type="EMBL" id="JAUSYY010000001">
    <property type="protein sequence ID" value="MDQ0893499.1"/>
    <property type="molecule type" value="Genomic_DNA"/>
</dbReference>